<dbReference type="GO" id="GO:0004527">
    <property type="term" value="F:exonuclease activity"/>
    <property type="evidence" value="ECO:0007669"/>
    <property type="project" value="UniProtKB-KW"/>
</dbReference>
<accession>A0AAD7HV64</accession>
<evidence type="ECO:0000256" key="10">
    <source>
        <dbReference type="PIRSR" id="PIRSR610347-2"/>
    </source>
</evidence>
<dbReference type="EMBL" id="JARKIB010000175">
    <property type="protein sequence ID" value="KAJ7728076.1"/>
    <property type="molecule type" value="Genomic_DNA"/>
</dbReference>
<comment type="caution">
    <text evidence="13">The sequence shown here is derived from an EMBL/GenBank/DDBJ whole genome shotgun (WGS) entry which is preliminary data.</text>
</comment>
<keyword evidence="7" id="KW-0234">DNA repair</keyword>
<dbReference type="GO" id="GO:0017005">
    <property type="term" value="F:3'-tyrosyl-DNA phosphodiesterase activity"/>
    <property type="evidence" value="ECO:0007669"/>
    <property type="project" value="TreeGrafter"/>
</dbReference>
<feature type="binding site" evidence="10">
    <location>
        <position position="173"/>
    </location>
    <ligand>
        <name>substrate</name>
    </ligand>
</feature>
<dbReference type="AlphaFoldDB" id="A0AAD7HV64"/>
<feature type="compositionally biased region" description="Basic and acidic residues" evidence="12">
    <location>
        <begin position="1"/>
        <end position="20"/>
    </location>
</feature>
<evidence type="ECO:0000256" key="6">
    <source>
        <dbReference type="ARBA" id="ARBA00022839"/>
    </source>
</evidence>
<reference evidence="13" key="1">
    <citation type="submission" date="2023-03" db="EMBL/GenBank/DDBJ databases">
        <title>Massive genome expansion in bonnet fungi (Mycena s.s.) driven by repeated elements and novel gene families across ecological guilds.</title>
        <authorList>
            <consortium name="Lawrence Berkeley National Laboratory"/>
            <person name="Harder C.B."/>
            <person name="Miyauchi S."/>
            <person name="Viragh M."/>
            <person name="Kuo A."/>
            <person name="Thoen E."/>
            <person name="Andreopoulos B."/>
            <person name="Lu D."/>
            <person name="Skrede I."/>
            <person name="Drula E."/>
            <person name="Henrissat B."/>
            <person name="Morin E."/>
            <person name="Kohler A."/>
            <person name="Barry K."/>
            <person name="LaButti K."/>
            <person name="Morin E."/>
            <person name="Salamov A."/>
            <person name="Lipzen A."/>
            <person name="Mereny Z."/>
            <person name="Hegedus B."/>
            <person name="Baldrian P."/>
            <person name="Stursova M."/>
            <person name="Weitz H."/>
            <person name="Taylor A."/>
            <person name="Grigoriev I.V."/>
            <person name="Nagy L.G."/>
            <person name="Martin F."/>
            <person name="Kauserud H."/>
        </authorList>
    </citation>
    <scope>NUCLEOTIDE SEQUENCE</scope>
    <source>
        <strain evidence="13">CBHHK182m</strain>
    </source>
</reference>
<dbReference type="Proteomes" id="UP001215598">
    <property type="component" value="Unassembled WGS sequence"/>
</dbReference>
<evidence type="ECO:0000313" key="13">
    <source>
        <dbReference type="EMBL" id="KAJ7728076.1"/>
    </source>
</evidence>
<evidence type="ECO:0000256" key="8">
    <source>
        <dbReference type="ARBA" id="ARBA00023242"/>
    </source>
</evidence>
<keyword evidence="3" id="KW-0540">Nuclease</keyword>
<feature type="active site" description="Proton donor/acceptor" evidence="9">
    <location>
        <position position="473"/>
    </location>
</feature>
<gene>
    <name evidence="13" type="ORF">B0H16DRAFT_244988</name>
</gene>
<keyword evidence="4" id="KW-0227">DNA damage</keyword>
<name>A0AAD7HV64_9AGAR</name>
<dbReference type="CDD" id="cd09122">
    <property type="entry name" value="PLDc_Tdp1_1"/>
    <property type="match status" value="1"/>
</dbReference>
<evidence type="ECO:0008006" key="15">
    <source>
        <dbReference type="Google" id="ProtNLM"/>
    </source>
</evidence>
<feature type="binding site" evidence="10">
    <location>
        <position position="475"/>
    </location>
    <ligand>
        <name>substrate</name>
    </ligand>
</feature>
<evidence type="ECO:0000256" key="2">
    <source>
        <dbReference type="ARBA" id="ARBA00010205"/>
    </source>
</evidence>
<keyword evidence="6" id="KW-0269">Exonuclease</keyword>
<sequence>MDVHSLEKPQDTESPLKREDDVVETLAPPPPALGAAENGASRSGESSTDKRALLDTTAAQTSSTRSGRRTFPDGNLLRVDTMHATKAETPGIRLGGVVGPREELAFAILSTFIVNAEWLYSFFDPATPVVLVTDPAMSGGDPDAWRPALKNIFPNWVRVCPPLTGGRGCMHMKYMLLFAKSGALRIVIGSANLIPQEWRHIENYVFIQDFPPATGGVETVKLRAGETLSEAFPAVLVAALRATGVEEALVALTRLGHTSLPLPTLVPSADTAKAGTKLTALERGWDWSRVRVALVSTVPGKWEGWAGQRGVLRTGQTRLLRAVQVLGCSVDDWGSESKGNAKAKTGEWETRKSKGKGKENVEEYELELDYLTSSIGTYSVPWIAVFRLCAAGRMQALRAYLDRGQKRIPAQGPTRVIYPTLATIRGTVLGEAGASSISCLPHQWVKIAALIADPMTGLEMRDARSRSGGVGMHTKMILGTLRHSSAQDDDPKNETEGEGETRRESDVEINYAPGKPVRSLHAWFYVGSHNFSVGAWGALSGSGFNPVLNVVNYELGIVLRLERPEDVDAAVAWERPTRRYTEGDVPWIPQESEFFK</sequence>
<dbReference type="PANTHER" id="PTHR12415:SF0">
    <property type="entry name" value="TYROSYL-DNA PHOSPHODIESTERASE 1"/>
    <property type="match status" value="1"/>
</dbReference>
<dbReference type="GO" id="GO:0003697">
    <property type="term" value="F:single-stranded DNA binding"/>
    <property type="evidence" value="ECO:0007669"/>
    <property type="project" value="TreeGrafter"/>
</dbReference>
<keyword evidence="8" id="KW-0539">Nucleus</keyword>
<evidence type="ECO:0000256" key="3">
    <source>
        <dbReference type="ARBA" id="ARBA00022722"/>
    </source>
</evidence>
<dbReference type="Gene3D" id="3.30.870.10">
    <property type="entry name" value="Endonuclease Chain A"/>
    <property type="match status" value="2"/>
</dbReference>
<comment type="subcellular location">
    <subcellularLocation>
        <location evidence="1">Nucleus</location>
    </subcellularLocation>
</comment>
<dbReference type="GO" id="GO:0005634">
    <property type="term" value="C:nucleus"/>
    <property type="evidence" value="ECO:0007669"/>
    <property type="project" value="UniProtKB-SubCell"/>
</dbReference>
<feature type="region of interest" description="Disordered" evidence="12">
    <location>
        <begin position="1"/>
        <end position="75"/>
    </location>
</feature>
<organism evidence="13 14">
    <name type="scientific">Mycena metata</name>
    <dbReference type="NCBI Taxonomy" id="1033252"/>
    <lineage>
        <taxon>Eukaryota</taxon>
        <taxon>Fungi</taxon>
        <taxon>Dikarya</taxon>
        <taxon>Basidiomycota</taxon>
        <taxon>Agaricomycotina</taxon>
        <taxon>Agaricomycetes</taxon>
        <taxon>Agaricomycetidae</taxon>
        <taxon>Agaricales</taxon>
        <taxon>Marasmiineae</taxon>
        <taxon>Mycenaceae</taxon>
        <taxon>Mycena</taxon>
    </lineage>
</organism>
<feature type="active site" description="Nucleophile" evidence="9">
    <location>
        <position position="171"/>
    </location>
</feature>
<evidence type="ECO:0000313" key="14">
    <source>
        <dbReference type="Proteomes" id="UP001215598"/>
    </source>
</evidence>
<evidence type="ECO:0000256" key="9">
    <source>
        <dbReference type="PIRSR" id="PIRSR610347-1"/>
    </source>
</evidence>
<dbReference type="Pfam" id="PF06087">
    <property type="entry name" value="Tyr-DNA_phospho"/>
    <property type="match status" value="1"/>
</dbReference>
<comment type="similarity">
    <text evidence="2">Belongs to the tyrosyl-DNA phosphodiesterase family.</text>
</comment>
<evidence type="ECO:0000256" key="11">
    <source>
        <dbReference type="PIRSR" id="PIRSR610347-3"/>
    </source>
</evidence>
<protein>
    <recommendedName>
        <fullName evidence="15">Phospholipase D/nuclease</fullName>
    </recommendedName>
</protein>
<dbReference type="GO" id="GO:0006281">
    <property type="term" value="P:DNA repair"/>
    <property type="evidence" value="ECO:0007669"/>
    <property type="project" value="UniProtKB-KW"/>
</dbReference>
<feature type="region of interest" description="Disordered" evidence="12">
    <location>
        <begin position="481"/>
        <end position="507"/>
    </location>
</feature>
<dbReference type="PANTHER" id="PTHR12415">
    <property type="entry name" value="TYROSYL-DNA PHOSPHODIESTERASE 1"/>
    <property type="match status" value="1"/>
</dbReference>
<keyword evidence="5" id="KW-0378">Hydrolase</keyword>
<evidence type="ECO:0000256" key="12">
    <source>
        <dbReference type="SAM" id="MobiDB-lite"/>
    </source>
</evidence>
<keyword evidence="14" id="KW-1185">Reference proteome</keyword>
<dbReference type="InterPro" id="IPR010347">
    <property type="entry name" value="Tdp1"/>
</dbReference>
<evidence type="ECO:0000256" key="5">
    <source>
        <dbReference type="ARBA" id="ARBA00022801"/>
    </source>
</evidence>
<dbReference type="GO" id="GO:0003690">
    <property type="term" value="F:double-stranded DNA binding"/>
    <property type="evidence" value="ECO:0007669"/>
    <property type="project" value="TreeGrafter"/>
</dbReference>
<proteinExistence type="inferred from homology"/>
<evidence type="ECO:0000256" key="4">
    <source>
        <dbReference type="ARBA" id="ARBA00022763"/>
    </source>
</evidence>
<dbReference type="SUPFAM" id="SSF56024">
    <property type="entry name" value="Phospholipase D/nuclease"/>
    <property type="match status" value="2"/>
</dbReference>
<evidence type="ECO:0000256" key="7">
    <source>
        <dbReference type="ARBA" id="ARBA00023204"/>
    </source>
</evidence>
<evidence type="ECO:0000256" key="1">
    <source>
        <dbReference type="ARBA" id="ARBA00004123"/>
    </source>
</evidence>
<feature type="site" description="Interaction with DNA" evidence="11">
    <location>
        <position position="532"/>
    </location>
</feature>
<feature type="compositionally biased region" description="Basic and acidic residues" evidence="12">
    <location>
        <begin position="485"/>
        <end position="506"/>
    </location>
</feature>